<dbReference type="PANTHER" id="PTHR34388:SF1">
    <property type="entry name" value="DNA POLYMERASE III SUBUNIT DELTA"/>
    <property type="match status" value="1"/>
</dbReference>
<comment type="similarity">
    <text evidence="7">Belongs to the DNA polymerase HolA subunit family.</text>
</comment>
<dbReference type="GO" id="GO:0006261">
    <property type="term" value="P:DNA-templated DNA replication"/>
    <property type="evidence" value="ECO:0007669"/>
    <property type="project" value="TreeGrafter"/>
</dbReference>
<dbReference type="InterPro" id="IPR027417">
    <property type="entry name" value="P-loop_NTPase"/>
</dbReference>
<feature type="domain" description="DNA polymerase III delta N-terminal" evidence="9">
    <location>
        <begin position="21"/>
        <end position="116"/>
    </location>
</feature>
<evidence type="ECO:0000256" key="6">
    <source>
        <dbReference type="ARBA" id="ARBA00022932"/>
    </source>
</evidence>
<evidence type="ECO:0000313" key="12">
    <source>
        <dbReference type="Proteomes" id="UP001357733"/>
    </source>
</evidence>
<dbReference type="InterPro" id="IPR008921">
    <property type="entry name" value="DNA_pol3_clamp-load_cplx_C"/>
</dbReference>
<dbReference type="InterPro" id="IPR048466">
    <property type="entry name" value="DNA_pol3_delta-like_C"/>
</dbReference>
<evidence type="ECO:0000313" key="11">
    <source>
        <dbReference type="EMBL" id="MEB3429929.1"/>
    </source>
</evidence>
<accession>A0AAW9MZK6</accession>
<keyword evidence="12" id="KW-1185">Reference proteome</keyword>
<dbReference type="GO" id="GO:0003677">
    <property type="term" value="F:DNA binding"/>
    <property type="evidence" value="ECO:0007669"/>
    <property type="project" value="InterPro"/>
</dbReference>
<evidence type="ECO:0000256" key="2">
    <source>
        <dbReference type="ARBA" id="ARBA00017703"/>
    </source>
</evidence>
<dbReference type="Gene3D" id="1.20.272.10">
    <property type="match status" value="1"/>
</dbReference>
<dbReference type="GO" id="GO:0003887">
    <property type="term" value="F:DNA-directed DNA polymerase activity"/>
    <property type="evidence" value="ECO:0007669"/>
    <property type="project" value="UniProtKB-KW"/>
</dbReference>
<dbReference type="Proteomes" id="UP001357733">
    <property type="component" value="Unassembled WGS sequence"/>
</dbReference>
<dbReference type="GO" id="GO:0009360">
    <property type="term" value="C:DNA polymerase III complex"/>
    <property type="evidence" value="ECO:0007669"/>
    <property type="project" value="InterPro"/>
</dbReference>
<evidence type="ECO:0000256" key="3">
    <source>
        <dbReference type="ARBA" id="ARBA00022679"/>
    </source>
</evidence>
<dbReference type="AlphaFoldDB" id="A0AAW9MZK6"/>
<sequence>MNYIEAIEKFRNKTLKNLIFVYGEEDFLKKTFIEEIAGDLKDDVFNFTKFNDENFNSQSIIDNSESLPFMSDRRVILIEHLDFSRDKISKFENELNNILNYASNIPNFTTIIFDLKAGFFKGKLYKNFLNLASFVEMNRLNSMELKNFIGKKFISDGLSIKNSEISYIMDRTGYLDRDSELNLNFINNDLEALIEGVKINNKEITKKLIDKFITPFINENIFDLTDNILKKNTAKSLEVFYNLSDEPVEKVFFMIARTFNNLFYIKNLLNNGRSNQAIMNILGIKKFEYDKNFRAISDLGENKIRSSINLLYECEKNMRINSNHTKLEIEKLIIKLTSI</sequence>
<evidence type="ECO:0000256" key="8">
    <source>
        <dbReference type="ARBA" id="ARBA00049244"/>
    </source>
</evidence>
<dbReference type="PANTHER" id="PTHR34388">
    <property type="entry name" value="DNA POLYMERASE III SUBUNIT DELTA"/>
    <property type="match status" value="1"/>
</dbReference>
<evidence type="ECO:0000256" key="1">
    <source>
        <dbReference type="ARBA" id="ARBA00012417"/>
    </source>
</evidence>
<dbReference type="SUPFAM" id="SSF48019">
    <property type="entry name" value="post-AAA+ oligomerization domain-like"/>
    <property type="match status" value="1"/>
</dbReference>
<proteinExistence type="inferred from homology"/>
<evidence type="ECO:0000259" key="9">
    <source>
        <dbReference type="Pfam" id="PF06144"/>
    </source>
</evidence>
<evidence type="ECO:0000256" key="7">
    <source>
        <dbReference type="ARBA" id="ARBA00034754"/>
    </source>
</evidence>
<evidence type="ECO:0000256" key="4">
    <source>
        <dbReference type="ARBA" id="ARBA00022695"/>
    </source>
</evidence>
<protein>
    <recommendedName>
        <fullName evidence="2">DNA polymerase III subunit delta</fullName>
        <ecNumber evidence="1">2.7.7.7</ecNumber>
    </recommendedName>
</protein>
<dbReference type="InterPro" id="IPR010372">
    <property type="entry name" value="DNA_pol3_delta_N"/>
</dbReference>
<evidence type="ECO:0000259" key="10">
    <source>
        <dbReference type="Pfam" id="PF21694"/>
    </source>
</evidence>
<dbReference type="RefSeq" id="WP_324620083.1">
    <property type="nucleotide sequence ID" value="NZ_JAYKOT010000003.1"/>
</dbReference>
<keyword evidence="4 11" id="KW-0548">Nucleotidyltransferase</keyword>
<organism evidence="11 12">
    <name type="scientific">Citroniella saccharovorans</name>
    <dbReference type="NCBI Taxonomy" id="2053367"/>
    <lineage>
        <taxon>Bacteria</taxon>
        <taxon>Bacillati</taxon>
        <taxon>Bacillota</taxon>
        <taxon>Tissierellia</taxon>
        <taxon>Tissierellales</taxon>
        <taxon>Peptoniphilaceae</taxon>
        <taxon>Citroniella</taxon>
    </lineage>
</organism>
<dbReference type="NCBIfam" id="TIGR01128">
    <property type="entry name" value="holA"/>
    <property type="match status" value="1"/>
</dbReference>
<dbReference type="EMBL" id="JAYKOT010000003">
    <property type="protein sequence ID" value="MEB3429929.1"/>
    <property type="molecule type" value="Genomic_DNA"/>
</dbReference>
<dbReference type="Pfam" id="PF06144">
    <property type="entry name" value="DNA_pol3_delta"/>
    <property type="match status" value="1"/>
</dbReference>
<feature type="domain" description="DNA polymerase III delta subunit-like C-terminal" evidence="10">
    <location>
        <begin position="219"/>
        <end position="336"/>
    </location>
</feature>
<keyword evidence="6" id="KW-0239">DNA-directed DNA polymerase</keyword>
<keyword evidence="5" id="KW-0235">DNA replication</keyword>
<dbReference type="InterPro" id="IPR005790">
    <property type="entry name" value="DNA_polIII_delta"/>
</dbReference>
<dbReference type="Pfam" id="PF21694">
    <property type="entry name" value="DNA_pol3_delta_C"/>
    <property type="match status" value="1"/>
</dbReference>
<reference evidence="11 12" key="1">
    <citation type="submission" date="2024-01" db="EMBL/GenBank/DDBJ databases">
        <title>Complete genome sequence of Citroniella saccharovorans strain M6.X9, isolated from human fecal sample.</title>
        <authorList>
            <person name="Cheng G."/>
            <person name="Westerholm M."/>
            <person name="Schnurer A."/>
        </authorList>
    </citation>
    <scope>NUCLEOTIDE SEQUENCE [LARGE SCALE GENOMIC DNA]</scope>
    <source>
        <strain evidence="11 12">DSM 29873</strain>
    </source>
</reference>
<comment type="caution">
    <text evidence="11">The sequence shown here is derived from an EMBL/GenBank/DDBJ whole genome shotgun (WGS) entry which is preliminary data.</text>
</comment>
<name>A0AAW9MZK6_9FIRM</name>
<comment type="catalytic activity">
    <reaction evidence="8">
        <text>DNA(n) + a 2'-deoxyribonucleoside 5'-triphosphate = DNA(n+1) + diphosphate</text>
        <dbReference type="Rhea" id="RHEA:22508"/>
        <dbReference type="Rhea" id="RHEA-COMP:17339"/>
        <dbReference type="Rhea" id="RHEA-COMP:17340"/>
        <dbReference type="ChEBI" id="CHEBI:33019"/>
        <dbReference type="ChEBI" id="CHEBI:61560"/>
        <dbReference type="ChEBI" id="CHEBI:173112"/>
        <dbReference type="EC" id="2.7.7.7"/>
    </reaction>
</comment>
<evidence type="ECO:0000256" key="5">
    <source>
        <dbReference type="ARBA" id="ARBA00022705"/>
    </source>
</evidence>
<dbReference type="SUPFAM" id="SSF52540">
    <property type="entry name" value="P-loop containing nucleoside triphosphate hydrolases"/>
    <property type="match status" value="1"/>
</dbReference>
<keyword evidence="3 11" id="KW-0808">Transferase</keyword>
<gene>
    <name evidence="11" type="primary">holA</name>
    <name evidence="11" type="ORF">VLK81_07900</name>
</gene>
<dbReference type="EC" id="2.7.7.7" evidence="1"/>
<dbReference type="Gene3D" id="3.40.50.300">
    <property type="entry name" value="P-loop containing nucleotide triphosphate hydrolases"/>
    <property type="match status" value="1"/>
</dbReference>